<dbReference type="RefSeq" id="WP_349136221.1">
    <property type="nucleotide sequence ID" value="NZ_JBBMFF010000236.1"/>
</dbReference>
<gene>
    <name evidence="2" type="ORF">WMO66_09655</name>
</gene>
<feature type="transmembrane region" description="Helical" evidence="1">
    <location>
        <begin position="210"/>
        <end position="232"/>
    </location>
</feature>
<feature type="transmembrane region" description="Helical" evidence="1">
    <location>
        <begin position="369"/>
        <end position="388"/>
    </location>
</feature>
<dbReference type="InterPro" id="IPR025686">
    <property type="entry name" value="Glucos_trans_II"/>
</dbReference>
<organism evidence="2 3">
    <name type="scientific">Faecousia intestinalis</name>
    <dbReference type="NCBI Taxonomy" id="3133167"/>
    <lineage>
        <taxon>Bacteria</taxon>
        <taxon>Bacillati</taxon>
        <taxon>Bacillota</taxon>
        <taxon>Clostridia</taxon>
        <taxon>Eubacteriales</taxon>
        <taxon>Oscillospiraceae</taxon>
        <taxon>Faecousia</taxon>
    </lineage>
</organism>
<feature type="transmembrane region" description="Helical" evidence="1">
    <location>
        <begin position="283"/>
        <end position="304"/>
    </location>
</feature>
<feature type="transmembrane region" description="Helical" evidence="1">
    <location>
        <begin position="140"/>
        <end position="156"/>
    </location>
</feature>
<keyword evidence="3" id="KW-1185">Reference proteome</keyword>
<dbReference type="PROSITE" id="PS51257">
    <property type="entry name" value="PROKAR_LIPOPROTEIN"/>
    <property type="match status" value="1"/>
</dbReference>
<comment type="caution">
    <text evidence="2">The sequence shown here is derived from an EMBL/GenBank/DDBJ whole genome shotgun (WGS) entry which is preliminary data.</text>
</comment>
<evidence type="ECO:0000256" key="1">
    <source>
        <dbReference type="SAM" id="Phobius"/>
    </source>
</evidence>
<feature type="transmembrane region" description="Helical" evidence="1">
    <location>
        <begin position="168"/>
        <end position="190"/>
    </location>
</feature>
<evidence type="ECO:0000313" key="3">
    <source>
        <dbReference type="Proteomes" id="UP001491552"/>
    </source>
</evidence>
<dbReference type="EMBL" id="JBBMFF010000236">
    <property type="protein sequence ID" value="MEQ2511506.1"/>
    <property type="molecule type" value="Genomic_DNA"/>
</dbReference>
<dbReference type="Proteomes" id="UP001491552">
    <property type="component" value="Unassembled WGS sequence"/>
</dbReference>
<keyword evidence="1" id="KW-1133">Transmembrane helix</keyword>
<feature type="transmembrane region" description="Helical" evidence="1">
    <location>
        <begin position="21"/>
        <end position="41"/>
    </location>
</feature>
<proteinExistence type="predicted"/>
<name>A0ABV1G7W7_9FIRM</name>
<keyword evidence="1" id="KW-0472">Membrane</keyword>
<feature type="transmembrane region" description="Helical" evidence="1">
    <location>
        <begin position="86"/>
        <end position="104"/>
    </location>
</feature>
<accession>A0ABV1G7W7</accession>
<feature type="transmembrane region" description="Helical" evidence="1">
    <location>
        <begin position="338"/>
        <end position="357"/>
    </location>
</feature>
<reference evidence="2 3" key="1">
    <citation type="submission" date="2024-03" db="EMBL/GenBank/DDBJ databases">
        <title>Human intestinal bacterial collection.</title>
        <authorList>
            <person name="Pauvert C."/>
            <person name="Hitch T.C.A."/>
            <person name="Clavel T."/>
        </authorList>
    </citation>
    <scope>NUCLEOTIDE SEQUENCE [LARGE SCALE GENOMIC DNA]</scope>
    <source>
        <strain evidence="2 3">CLA-AA-H192</strain>
    </source>
</reference>
<sequence length="522" mass="58115">MRDPLPRVQRGLAAALRDRRTQLSAAAFVLTALACYLYVLVGNINNYDNIVCTPEGYGTGLRSGRWMLTLLGDTVGHAMGNFNLPLFNGLLGLVFLGLACQFLWRALHLQKPWQCAVLTAITAAWPAAASAMLFSFTVHYYLFAVLLAAVAVWMADRSGWGWLVGASLTLACSIGVYQAYFPLAAALLVLRLLQQCLDSETPWKTVALRALRFVGVLAAAMVVYFLLLHLCLRLYHETLTAYRGINNMGKLNLAELPQMLVRCVRCFYLLPKTGYAFLTNSRLIRWAMWASLLLSAVSLALAWRDRDWKKIVTVVLLLAALPIAANGIFIMAPETATHTLMTYGVVTLFYLPLIVGDGLRWRRDAVRRWVSLLTCLCLAGASAGYAWFCNGCYRTNYYSNEIMASYYTSMLTRARSMEGYTPDLEIVFVGQYVEDPTLCDLWSGTPFIMGGRSTASVQINEYGRLRMIVMSTGMGTRYATDDELAQYADSIAAAPNYPADGCMWIEDGKLFIRLCDPSTVYY</sequence>
<feature type="transmembrane region" description="Helical" evidence="1">
    <location>
        <begin position="311"/>
        <end position="332"/>
    </location>
</feature>
<protein>
    <submittedName>
        <fullName evidence="2">Glucosyltransferase domain-containing protein</fullName>
    </submittedName>
</protein>
<dbReference type="Pfam" id="PF14264">
    <property type="entry name" value="Glucos_trans_II"/>
    <property type="match status" value="1"/>
</dbReference>
<keyword evidence="1" id="KW-0812">Transmembrane</keyword>
<evidence type="ECO:0000313" key="2">
    <source>
        <dbReference type="EMBL" id="MEQ2511506.1"/>
    </source>
</evidence>